<dbReference type="PANTHER" id="PTHR14269:SF62">
    <property type="entry name" value="CDP-DIACYLGLYCEROL--GLYCEROL-3-PHOSPHATE 3-PHOSPHATIDYLTRANSFERASE 1, CHLOROPLASTIC"/>
    <property type="match status" value="1"/>
</dbReference>
<evidence type="ECO:0000256" key="4">
    <source>
        <dbReference type="ARBA" id="ARBA00013170"/>
    </source>
</evidence>
<evidence type="ECO:0000256" key="1">
    <source>
        <dbReference type="ARBA" id="ARBA00004141"/>
    </source>
</evidence>
<keyword evidence="8 17" id="KW-0812">Transmembrane</keyword>
<evidence type="ECO:0000313" key="18">
    <source>
        <dbReference type="EMBL" id="SFC65041.1"/>
    </source>
</evidence>
<evidence type="ECO:0000256" key="9">
    <source>
        <dbReference type="ARBA" id="ARBA00022989"/>
    </source>
</evidence>
<feature type="transmembrane region" description="Helical" evidence="17">
    <location>
        <begin position="71"/>
        <end position="97"/>
    </location>
</feature>
<dbReference type="InterPro" id="IPR004570">
    <property type="entry name" value="Phosphatidylglycerol_P_synth"/>
</dbReference>
<dbReference type="Gene3D" id="1.20.120.1760">
    <property type="match status" value="1"/>
</dbReference>
<dbReference type="InterPro" id="IPR050324">
    <property type="entry name" value="CDP-alcohol_PTase-I"/>
</dbReference>
<evidence type="ECO:0000256" key="14">
    <source>
        <dbReference type="ARBA" id="ARBA00048586"/>
    </source>
</evidence>
<proteinExistence type="inferred from homology"/>
<dbReference type="InterPro" id="IPR000462">
    <property type="entry name" value="CDP-OH_P_trans"/>
</dbReference>
<evidence type="ECO:0000256" key="2">
    <source>
        <dbReference type="ARBA" id="ARBA00005042"/>
    </source>
</evidence>
<comment type="similarity">
    <text evidence="3 16">Belongs to the CDP-alcohol phosphatidyltransferase class-I family.</text>
</comment>
<evidence type="ECO:0000256" key="7">
    <source>
        <dbReference type="ARBA" id="ARBA00022679"/>
    </source>
</evidence>
<keyword evidence="19" id="KW-1185">Reference proteome</keyword>
<dbReference type="InterPro" id="IPR043130">
    <property type="entry name" value="CDP-OH_PTrfase_TM_dom"/>
</dbReference>
<dbReference type="EMBL" id="FOLY01000004">
    <property type="protein sequence ID" value="SFC65041.1"/>
    <property type="molecule type" value="Genomic_DNA"/>
</dbReference>
<dbReference type="Proteomes" id="UP000199046">
    <property type="component" value="Unassembled WGS sequence"/>
</dbReference>
<dbReference type="GO" id="GO:0008444">
    <property type="term" value="F:CDP-diacylglycerol-glycerol-3-phosphate 3-phosphatidyltransferase activity"/>
    <property type="evidence" value="ECO:0007669"/>
    <property type="project" value="UniProtKB-UniRule"/>
</dbReference>
<dbReference type="OrthoDB" id="9796672at2"/>
<name>A0A1I1KWC5_9GAMM</name>
<dbReference type="GO" id="GO:0046474">
    <property type="term" value="P:glycerophospholipid biosynthetic process"/>
    <property type="evidence" value="ECO:0007669"/>
    <property type="project" value="TreeGrafter"/>
</dbReference>
<dbReference type="Pfam" id="PF01066">
    <property type="entry name" value="CDP-OH_P_transf"/>
    <property type="match status" value="1"/>
</dbReference>
<evidence type="ECO:0000256" key="15">
    <source>
        <dbReference type="NCBIfam" id="TIGR00560"/>
    </source>
</evidence>
<dbReference type="PIRSF" id="PIRSF000847">
    <property type="entry name" value="Phos_ph_gly_syn"/>
    <property type="match status" value="1"/>
</dbReference>
<keyword evidence="11 17" id="KW-0472">Membrane</keyword>
<dbReference type="STRING" id="402385.SAMN05421848_2219"/>
<dbReference type="RefSeq" id="WP_090133919.1">
    <property type="nucleotide sequence ID" value="NZ_FOLY01000004.1"/>
</dbReference>
<gene>
    <name evidence="18" type="ORF">SAMN05421848_2219</name>
</gene>
<dbReference type="AlphaFoldDB" id="A0A1I1KWC5"/>
<keyword evidence="10" id="KW-0443">Lipid metabolism</keyword>
<accession>A0A1I1KWC5</accession>
<evidence type="ECO:0000256" key="11">
    <source>
        <dbReference type="ARBA" id="ARBA00023136"/>
    </source>
</evidence>
<evidence type="ECO:0000256" key="17">
    <source>
        <dbReference type="SAM" id="Phobius"/>
    </source>
</evidence>
<evidence type="ECO:0000256" key="12">
    <source>
        <dbReference type="ARBA" id="ARBA00023209"/>
    </source>
</evidence>
<keyword evidence="13" id="KW-1208">Phospholipid metabolism</keyword>
<keyword evidence="9 17" id="KW-1133">Transmembrane helix</keyword>
<reference evidence="19" key="1">
    <citation type="submission" date="2016-10" db="EMBL/GenBank/DDBJ databases">
        <authorList>
            <person name="Varghese N."/>
            <person name="Submissions S."/>
        </authorList>
    </citation>
    <scope>NUCLEOTIDE SEQUENCE [LARGE SCALE GENOMIC DNA]</scope>
    <source>
        <strain evidence="19">DSM 23439</strain>
    </source>
</reference>
<dbReference type="GO" id="GO:0005886">
    <property type="term" value="C:plasma membrane"/>
    <property type="evidence" value="ECO:0007669"/>
    <property type="project" value="TreeGrafter"/>
</dbReference>
<organism evidence="18 19">
    <name type="scientific">Kushneria avicenniae</name>
    <dbReference type="NCBI Taxonomy" id="402385"/>
    <lineage>
        <taxon>Bacteria</taxon>
        <taxon>Pseudomonadati</taxon>
        <taxon>Pseudomonadota</taxon>
        <taxon>Gammaproteobacteria</taxon>
        <taxon>Oceanospirillales</taxon>
        <taxon>Halomonadaceae</taxon>
        <taxon>Kushneria</taxon>
    </lineage>
</organism>
<evidence type="ECO:0000256" key="5">
    <source>
        <dbReference type="ARBA" id="ARBA00014944"/>
    </source>
</evidence>
<dbReference type="PROSITE" id="PS00379">
    <property type="entry name" value="CDP_ALCOHOL_P_TRANSF"/>
    <property type="match status" value="1"/>
</dbReference>
<protein>
    <recommendedName>
        <fullName evidence="5 15">CDP-diacylglycerol--glycerol-3-phosphate 3-phosphatidyltransferase</fullName>
        <ecNumber evidence="4 15">2.7.8.5</ecNumber>
    </recommendedName>
</protein>
<dbReference type="InterPro" id="IPR048254">
    <property type="entry name" value="CDP_ALCOHOL_P_TRANSF_CS"/>
</dbReference>
<dbReference type="NCBIfam" id="TIGR00560">
    <property type="entry name" value="pgsA"/>
    <property type="match status" value="1"/>
</dbReference>
<sequence>MSIPNILTLTRIVLIPLLVIVFYLTTGWSNPLAALLFTVASVTDWFDGYLARRWNQSTPFGAFLDPVADKLMVAVALGVLIEFYSDVILTLPALVIIGREIVISALREWMAELGKRASVSVSSIGKYKTAFQMISIILLLGFAPGTLLAQTGFLLLYLAAILTLWSMYKYLRAAWPELTRSM</sequence>
<comment type="subcellular location">
    <subcellularLocation>
        <location evidence="1">Membrane</location>
        <topology evidence="1">Multi-pass membrane protein</topology>
    </subcellularLocation>
</comment>
<feature type="transmembrane region" description="Helical" evidence="17">
    <location>
        <begin position="130"/>
        <end position="148"/>
    </location>
</feature>
<keyword evidence="6" id="KW-0444">Lipid biosynthesis</keyword>
<evidence type="ECO:0000256" key="16">
    <source>
        <dbReference type="RuleBase" id="RU003750"/>
    </source>
</evidence>
<keyword evidence="12" id="KW-0594">Phospholipid biosynthesis</keyword>
<dbReference type="PANTHER" id="PTHR14269">
    <property type="entry name" value="CDP-DIACYLGLYCEROL--GLYCEROL-3-PHOSPHATE 3-PHOSPHATIDYLTRANSFERASE-RELATED"/>
    <property type="match status" value="1"/>
</dbReference>
<evidence type="ECO:0000256" key="8">
    <source>
        <dbReference type="ARBA" id="ARBA00022692"/>
    </source>
</evidence>
<evidence type="ECO:0000256" key="13">
    <source>
        <dbReference type="ARBA" id="ARBA00023264"/>
    </source>
</evidence>
<comment type="pathway">
    <text evidence="2">Phospholipid metabolism; phosphatidylglycerol biosynthesis; phosphatidylglycerol from CDP-diacylglycerol: step 1/2.</text>
</comment>
<evidence type="ECO:0000313" key="19">
    <source>
        <dbReference type="Proteomes" id="UP000199046"/>
    </source>
</evidence>
<comment type="catalytic activity">
    <reaction evidence="14">
        <text>a CDP-1,2-diacyl-sn-glycerol + sn-glycerol 3-phosphate = a 1,2-diacyl-sn-glycero-3-phospho-(1'-sn-glycero-3'-phosphate) + CMP + H(+)</text>
        <dbReference type="Rhea" id="RHEA:12593"/>
        <dbReference type="ChEBI" id="CHEBI:15378"/>
        <dbReference type="ChEBI" id="CHEBI:57597"/>
        <dbReference type="ChEBI" id="CHEBI:58332"/>
        <dbReference type="ChEBI" id="CHEBI:60110"/>
        <dbReference type="ChEBI" id="CHEBI:60377"/>
        <dbReference type="EC" id="2.7.8.5"/>
    </reaction>
</comment>
<keyword evidence="7 16" id="KW-0808">Transferase</keyword>
<dbReference type="EC" id="2.7.8.5" evidence="4 15"/>
<evidence type="ECO:0000256" key="10">
    <source>
        <dbReference type="ARBA" id="ARBA00023098"/>
    </source>
</evidence>
<feature type="transmembrane region" description="Helical" evidence="17">
    <location>
        <begin position="6"/>
        <end position="25"/>
    </location>
</feature>
<evidence type="ECO:0000256" key="6">
    <source>
        <dbReference type="ARBA" id="ARBA00022516"/>
    </source>
</evidence>
<evidence type="ECO:0000256" key="3">
    <source>
        <dbReference type="ARBA" id="ARBA00010441"/>
    </source>
</evidence>